<dbReference type="InterPro" id="IPR014710">
    <property type="entry name" value="RmlC-like_jellyroll"/>
</dbReference>
<dbReference type="EMBL" id="CP051167">
    <property type="protein sequence ID" value="QIZ73259.1"/>
    <property type="molecule type" value="Genomic_DNA"/>
</dbReference>
<keyword evidence="1" id="KW-0479">Metal-binding</keyword>
<dbReference type="AlphaFoldDB" id="A0A6H1U6K3"/>
<feature type="domain" description="Cupin type-2" evidence="2">
    <location>
        <begin position="40"/>
        <end position="104"/>
    </location>
</feature>
<protein>
    <submittedName>
        <fullName evidence="3">Cupin domain-containing protein</fullName>
    </submittedName>
</protein>
<evidence type="ECO:0000256" key="1">
    <source>
        <dbReference type="ARBA" id="ARBA00022723"/>
    </source>
</evidence>
<evidence type="ECO:0000313" key="3">
    <source>
        <dbReference type="EMBL" id="QIZ73259.1"/>
    </source>
</evidence>
<sequence length="111" mass="12341">MKYIRLEDLAVKPVSHNQKINKKVIIEPGELPNLVYFSQATFPPGEIADGHAHSDMYEVFFVSEGRGTIRIGDRAYPLAPGTCIAVEPGEIHELINDSQENLVVTYFGIRG</sequence>
<dbReference type="SUPFAM" id="SSF51182">
    <property type="entry name" value="RmlC-like cupins"/>
    <property type="match status" value="1"/>
</dbReference>
<gene>
    <name evidence="3" type="ORF">HCG48_23860</name>
</gene>
<dbReference type="KEGG" id="oxy:HCG48_23860"/>
<dbReference type="Gene3D" id="2.60.120.10">
    <property type="entry name" value="Jelly Rolls"/>
    <property type="match status" value="1"/>
</dbReference>
<dbReference type="PANTHER" id="PTHR35848:SF6">
    <property type="entry name" value="CUPIN TYPE-2 DOMAIN-CONTAINING PROTEIN"/>
    <property type="match status" value="1"/>
</dbReference>
<accession>A0A6H1U6K3</accession>
<dbReference type="Pfam" id="PF07883">
    <property type="entry name" value="Cupin_2"/>
    <property type="match status" value="1"/>
</dbReference>
<organism evidence="3 4">
    <name type="scientific">Oxynema aestuarii AP17</name>
    <dbReference type="NCBI Taxonomy" id="2064643"/>
    <lineage>
        <taxon>Bacteria</taxon>
        <taxon>Bacillati</taxon>
        <taxon>Cyanobacteriota</taxon>
        <taxon>Cyanophyceae</taxon>
        <taxon>Oscillatoriophycideae</taxon>
        <taxon>Oscillatoriales</taxon>
        <taxon>Oscillatoriaceae</taxon>
        <taxon>Oxynema</taxon>
        <taxon>Oxynema aestuarii</taxon>
    </lineage>
</organism>
<dbReference type="PANTHER" id="PTHR35848">
    <property type="entry name" value="OXALATE-BINDING PROTEIN"/>
    <property type="match status" value="1"/>
</dbReference>
<name>A0A6H1U6K3_9CYAN</name>
<dbReference type="InterPro" id="IPR013096">
    <property type="entry name" value="Cupin_2"/>
</dbReference>
<evidence type="ECO:0000259" key="2">
    <source>
        <dbReference type="Pfam" id="PF07883"/>
    </source>
</evidence>
<proteinExistence type="predicted"/>
<dbReference type="InterPro" id="IPR011051">
    <property type="entry name" value="RmlC_Cupin_sf"/>
</dbReference>
<dbReference type="InterPro" id="IPR051610">
    <property type="entry name" value="GPI/OXD"/>
</dbReference>
<keyword evidence="4" id="KW-1185">Reference proteome</keyword>
<dbReference type="RefSeq" id="WP_168571405.1">
    <property type="nucleotide sequence ID" value="NZ_CP051167.1"/>
</dbReference>
<dbReference type="GO" id="GO:0046872">
    <property type="term" value="F:metal ion binding"/>
    <property type="evidence" value="ECO:0007669"/>
    <property type="project" value="UniProtKB-KW"/>
</dbReference>
<evidence type="ECO:0000313" key="4">
    <source>
        <dbReference type="Proteomes" id="UP000500857"/>
    </source>
</evidence>
<reference evidence="3 4" key="1">
    <citation type="submission" date="2020-04" db="EMBL/GenBank/DDBJ databases">
        <authorList>
            <person name="Basu S."/>
            <person name="Maruthanayagam V."/>
            <person name="Chakraborty S."/>
            <person name="Pramanik A."/>
            <person name="Mukherjee J."/>
            <person name="Brink B."/>
        </authorList>
    </citation>
    <scope>NUCLEOTIDE SEQUENCE [LARGE SCALE GENOMIC DNA]</scope>
    <source>
        <strain evidence="3 4">AP17</strain>
    </source>
</reference>
<dbReference type="Proteomes" id="UP000500857">
    <property type="component" value="Chromosome"/>
</dbReference>